<dbReference type="OrthoDB" id="6369810at2759"/>
<feature type="domain" description="C-type lectin" evidence="6">
    <location>
        <begin position="116"/>
        <end position="232"/>
    </location>
</feature>
<evidence type="ECO:0000256" key="2">
    <source>
        <dbReference type="ARBA" id="ARBA00022734"/>
    </source>
</evidence>
<dbReference type="GeneID" id="101559918"/>
<evidence type="ECO:0000259" key="6">
    <source>
        <dbReference type="PROSITE" id="PS50041"/>
    </source>
</evidence>
<dbReference type="RefSeq" id="XP_004645824.1">
    <property type="nucleotide sequence ID" value="XM_004645767.2"/>
</dbReference>
<proteinExistence type="predicted"/>
<protein>
    <submittedName>
        <fullName evidence="8">Bone marrow proteoglycan</fullName>
    </submittedName>
</protein>
<dbReference type="FunCoup" id="A0A6P3FH80">
    <property type="interactions" value="102"/>
</dbReference>
<dbReference type="GO" id="GO:0006955">
    <property type="term" value="P:immune response"/>
    <property type="evidence" value="ECO:0007669"/>
    <property type="project" value="InterPro"/>
</dbReference>
<evidence type="ECO:0000256" key="4">
    <source>
        <dbReference type="SAM" id="MobiDB-lite"/>
    </source>
</evidence>
<organism evidence="7 8">
    <name type="scientific">Octodon degus</name>
    <name type="common">Degu</name>
    <name type="synonym">Sciurus degus</name>
    <dbReference type="NCBI Taxonomy" id="10160"/>
    <lineage>
        <taxon>Eukaryota</taxon>
        <taxon>Metazoa</taxon>
        <taxon>Chordata</taxon>
        <taxon>Craniata</taxon>
        <taxon>Vertebrata</taxon>
        <taxon>Euteleostomi</taxon>
        <taxon>Mammalia</taxon>
        <taxon>Eutheria</taxon>
        <taxon>Euarchontoglires</taxon>
        <taxon>Glires</taxon>
        <taxon>Rodentia</taxon>
        <taxon>Hystricomorpha</taxon>
        <taxon>Octodontidae</taxon>
        <taxon>Octodon</taxon>
    </lineage>
</organism>
<feature type="compositionally biased region" description="Basic and acidic residues" evidence="4">
    <location>
        <begin position="28"/>
        <end position="46"/>
    </location>
</feature>
<dbReference type="InterPro" id="IPR002352">
    <property type="entry name" value="Eosinophil_major_basic"/>
</dbReference>
<keyword evidence="3" id="KW-1015">Disulfide bond</keyword>
<dbReference type="InterPro" id="IPR016187">
    <property type="entry name" value="CTDL_fold"/>
</dbReference>
<dbReference type="FunFam" id="3.10.100.10:FF:000090">
    <property type="entry name" value="Proteoglycan 2, bone marrow"/>
    <property type="match status" value="1"/>
</dbReference>
<sequence>MRLLLLLALLVGAVSAKHFSSEVSSLESPRRAESLAQDGEKAERVAGEAPAGALMPLQEGDEVEEEAEGDSGSEDSPEEEERVEPSSELDMGHMDIQCPKEEDAVKLVGSPGCKTCRYVVLSTPRTFNEAQLVCQRCYRGSLASIHSFAYNYQLQCTSRTLNAGQIWIGGQLVGRGRCRRFLWLDKSAWNFAYWAAGQPWGGYHHGRCVTLCTRGGHWRLSHCGKRRPFACSY</sequence>
<dbReference type="SMART" id="SM00034">
    <property type="entry name" value="CLECT"/>
    <property type="match status" value="1"/>
</dbReference>
<dbReference type="PRINTS" id="PR00770">
    <property type="entry name" value="EMAJORBASICP"/>
</dbReference>
<dbReference type="InterPro" id="IPR050111">
    <property type="entry name" value="C-type_lectin/snaclec_domain"/>
</dbReference>
<dbReference type="CDD" id="cd03598">
    <property type="entry name" value="CLECT_EMBP_like"/>
    <property type="match status" value="1"/>
</dbReference>
<dbReference type="InterPro" id="IPR016186">
    <property type="entry name" value="C-type_lectin-like/link_sf"/>
</dbReference>
<dbReference type="CTD" id="5553"/>
<feature type="chain" id="PRO_5028274330" evidence="5">
    <location>
        <begin position="17"/>
        <end position="233"/>
    </location>
</feature>
<evidence type="ECO:0000256" key="5">
    <source>
        <dbReference type="SAM" id="SignalP"/>
    </source>
</evidence>
<feature type="region of interest" description="Disordered" evidence="4">
    <location>
        <begin position="21"/>
        <end position="92"/>
    </location>
</feature>
<dbReference type="GO" id="GO:0030246">
    <property type="term" value="F:carbohydrate binding"/>
    <property type="evidence" value="ECO:0007669"/>
    <property type="project" value="UniProtKB-KW"/>
</dbReference>
<dbReference type="PROSITE" id="PS50041">
    <property type="entry name" value="C_TYPE_LECTIN_2"/>
    <property type="match status" value="1"/>
</dbReference>
<dbReference type="InterPro" id="IPR001304">
    <property type="entry name" value="C-type_lectin-like"/>
</dbReference>
<feature type="compositionally biased region" description="Acidic residues" evidence="4">
    <location>
        <begin position="59"/>
        <end position="82"/>
    </location>
</feature>
<name>A0A6P3FH80_OCTDE</name>
<evidence type="ECO:0000256" key="1">
    <source>
        <dbReference type="ARBA" id="ARBA00022729"/>
    </source>
</evidence>
<dbReference type="SUPFAM" id="SSF56436">
    <property type="entry name" value="C-type lectin-like"/>
    <property type="match status" value="1"/>
</dbReference>
<evidence type="ECO:0000256" key="3">
    <source>
        <dbReference type="ARBA" id="ARBA00023157"/>
    </source>
</evidence>
<dbReference type="Proteomes" id="UP000515203">
    <property type="component" value="Unplaced"/>
</dbReference>
<accession>A0A6P3FH80</accession>
<feature type="signal peptide" evidence="5">
    <location>
        <begin position="1"/>
        <end position="16"/>
    </location>
</feature>
<keyword evidence="7" id="KW-1185">Reference proteome</keyword>
<dbReference type="InterPro" id="IPR033816">
    <property type="entry name" value="EMBP_CTLD"/>
</dbReference>
<dbReference type="AlphaFoldDB" id="A0A6P3FH80"/>
<keyword evidence="2" id="KW-0430">Lectin</keyword>
<evidence type="ECO:0000313" key="8">
    <source>
        <dbReference type="RefSeq" id="XP_004645824.1"/>
    </source>
</evidence>
<keyword evidence="1 5" id="KW-0732">Signal</keyword>
<dbReference type="PANTHER" id="PTHR22803">
    <property type="entry name" value="MANNOSE, PHOSPHOLIPASE, LECTIN RECEPTOR RELATED"/>
    <property type="match status" value="1"/>
</dbReference>
<dbReference type="Pfam" id="PF00059">
    <property type="entry name" value="Lectin_C"/>
    <property type="match status" value="1"/>
</dbReference>
<reference evidence="8" key="1">
    <citation type="submission" date="2025-08" db="UniProtKB">
        <authorList>
            <consortium name="RefSeq"/>
        </authorList>
    </citation>
    <scope>IDENTIFICATION</scope>
</reference>
<evidence type="ECO:0000313" key="7">
    <source>
        <dbReference type="Proteomes" id="UP000515203"/>
    </source>
</evidence>
<dbReference type="Gene3D" id="3.10.100.10">
    <property type="entry name" value="Mannose-Binding Protein A, subunit A"/>
    <property type="match status" value="1"/>
</dbReference>
<gene>
    <name evidence="8" type="primary">Prg2</name>
</gene>
<dbReference type="InParanoid" id="A0A6P3FH80"/>